<reference evidence="3 4" key="1">
    <citation type="journal article" date="2019" name="Sci. Rep.">
        <title>Orb-weaving spider Araneus ventricosus genome elucidates the spidroin gene catalogue.</title>
        <authorList>
            <person name="Kono N."/>
            <person name="Nakamura H."/>
            <person name="Ohtoshi R."/>
            <person name="Moran D.A.P."/>
            <person name="Shinohara A."/>
            <person name="Yoshida Y."/>
            <person name="Fujiwara M."/>
            <person name="Mori M."/>
            <person name="Tomita M."/>
            <person name="Arakawa K."/>
        </authorList>
    </citation>
    <scope>NUCLEOTIDE SEQUENCE [LARGE SCALE GENOMIC DNA]</scope>
</reference>
<feature type="transmembrane region" description="Helical" evidence="2">
    <location>
        <begin position="34"/>
        <end position="56"/>
    </location>
</feature>
<keyword evidence="4" id="KW-1185">Reference proteome</keyword>
<accession>A0A4Y2JB23</accession>
<sequence length="171" mass="19146">MSLQSEGTRSAQSALAKLRNGHIKSSKFVDKEKFIPLALVPALLLLLMSMTVLAPLRGCCGNAVTDPPNIYLHRIGSGESGIIKEEEKRSERKEKDDGNNKILPLRVLEVANNNTMPSRNPFHYPSNKNNKERKKKIKESCFRCDGVRQWSNNTPVRFQNEAVAHHGAGLR</sequence>
<keyword evidence="2" id="KW-0472">Membrane</keyword>
<dbReference type="Proteomes" id="UP000499080">
    <property type="component" value="Unassembled WGS sequence"/>
</dbReference>
<feature type="region of interest" description="Disordered" evidence="1">
    <location>
        <begin position="82"/>
        <end position="101"/>
    </location>
</feature>
<feature type="compositionally biased region" description="Basic and acidic residues" evidence="1">
    <location>
        <begin position="82"/>
        <end position="99"/>
    </location>
</feature>
<gene>
    <name evidence="3" type="ORF">AVEN_110008_1</name>
</gene>
<evidence type="ECO:0000256" key="1">
    <source>
        <dbReference type="SAM" id="MobiDB-lite"/>
    </source>
</evidence>
<comment type="caution">
    <text evidence="3">The sequence shown here is derived from an EMBL/GenBank/DDBJ whole genome shotgun (WGS) entry which is preliminary data.</text>
</comment>
<keyword evidence="2" id="KW-0812">Transmembrane</keyword>
<proteinExistence type="predicted"/>
<evidence type="ECO:0000256" key="2">
    <source>
        <dbReference type="SAM" id="Phobius"/>
    </source>
</evidence>
<feature type="region of interest" description="Disordered" evidence="1">
    <location>
        <begin position="114"/>
        <end position="133"/>
    </location>
</feature>
<protein>
    <submittedName>
        <fullName evidence="3">Uncharacterized protein</fullName>
    </submittedName>
</protein>
<dbReference type="AlphaFoldDB" id="A0A4Y2JB23"/>
<keyword evidence="2" id="KW-1133">Transmembrane helix</keyword>
<dbReference type="EMBL" id="BGPR01003360">
    <property type="protein sequence ID" value="GBM87125.1"/>
    <property type="molecule type" value="Genomic_DNA"/>
</dbReference>
<name>A0A4Y2JB23_ARAVE</name>
<evidence type="ECO:0000313" key="4">
    <source>
        <dbReference type="Proteomes" id="UP000499080"/>
    </source>
</evidence>
<evidence type="ECO:0000313" key="3">
    <source>
        <dbReference type="EMBL" id="GBM87125.1"/>
    </source>
</evidence>
<organism evidence="3 4">
    <name type="scientific">Araneus ventricosus</name>
    <name type="common">Orbweaver spider</name>
    <name type="synonym">Epeira ventricosa</name>
    <dbReference type="NCBI Taxonomy" id="182803"/>
    <lineage>
        <taxon>Eukaryota</taxon>
        <taxon>Metazoa</taxon>
        <taxon>Ecdysozoa</taxon>
        <taxon>Arthropoda</taxon>
        <taxon>Chelicerata</taxon>
        <taxon>Arachnida</taxon>
        <taxon>Araneae</taxon>
        <taxon>Araneomorphae</taxon>
        <taxon>Entelegynae</taxon>
        <taxon>Araneoidea</taxon>
        <taxon>Araneidae</taxon>
        <taxon>Araneus</taxon>
    </lineage>
</organism>